<dbReference type="OMA" id="GFRICTD"/>
<feature type="region of interest" description="Disordered" evidence="1">
    <location>
        <begin position="336"/>
        <end position="387"/>
    </location>
</feature>
<organism evidence="2 3">
    <name type="scientific">Callithrix jacchus</name>
    <name type="common">White-tufted-ear marmoset</name>
    <name type="synonym">Simia Jacchus</name>
    <dbReference type="NCBI Taxonomy" id="9483"/>
    <lineage>
        <taxon>Eukaryota</taxon>
        <taxon>Metazoa</taxon>
        <taxon>Chordata</taxon>
        <taxon>Craniata</taxon>
        <taxon>Vertebrata</taxon>
        <taxon>Euteleostomi</taxon>
        <taxon>Mammalia</taxon>
        <taxon>Eutheria</taxon>
        <taxon>Euarchontoglires</taxon>
        <taxon>Primates</taxon>
        <taxon>Haplorrhini</taxon>
        <taxon>Platyrrhini</taxon>
        <taxon>Cebidae</taxon>
        <taxon>Callitrichinae</taxon>
        <taxon>Callithrix</taxon>
        <taxon>Callithrix</taxon>
    </lineage>
</organism>
<evidence type="ECO:0000313" key="2">
    <source>
        <dbReference type="Ensembl" id="ENSCJAP00000073287.2"/>
    </source>
</evidence>
<reference evidence="2" key="1">
    <citation type="submission" date="2009-03" db="EMBL/GenBank/DDBJ databases">
        <authorList>
            <person name="Warren W."/>
            <person name="Ye L."/>
            <person name="Minx P."/>
            <person name="Worley K."/>
            <person name="Gibbs R."/>
            <person name="Wilson R.K."/>
        </authorList>
    </citation>
    <scope>NUCLEOTIDE SEQUENCE [LARGE SCALE GENOMIC DNA]</scope>
</reference>
<dbReference type="Bgee" id="ENSCJAG00000058275">
    <property type="expression patterns" value="Expressed in testis and 4 other cell types or tissues"/>
</dbReference>
<sequence length="435" mass="47528">MPLVLGPQGRGAAERGQLAPSWVRSNLRLAAASLGRNPRGWVGGVQRPLEAERGPGSENRPEGAVAWDTGSHQPATNAASPVQRQPTRVLGVRVLRWLPVRSQVTGTGYNSSEGSEEERKMWESLEPHRHLLNGFDQNSESDMNNEVQAGVVSDRNEDLVFKKEVEHTSLENLHPDHVAEKKNPFSGDKFKLATKICRNNEESNVSSQDNEKNVSRACPRPLWQPLPSQAGRFRRKKWFHGLRALLPWAALAYDALIPAASAPVVAKGVKAQLGPLLQRAGAPSLVFHGVGPEVAEKSRAEVWEPPSRFQRMPGNAWMSRQKPSWRTSTRAVQKGNVGLEPPCRVPAGALPSGAVRRGPPSSRPRDGRSTDSLCRAPGEATDTQRQPVEELPKAVGTQGALDVSHGVKGHCFRALRFNDCPVGFRICTDPVAPLF</sequence>
<evidence type="ECO:0000256" key="1">
    <source>
        <dbReference type="SAM" id="MobiDB-lite"/>
    </source>
</evidence>
<proteinExistence type="predicted"/>
<dbReference type="InParanoid" id="A0A5F4W816"/>
<evidence type="ECO:0000313" key="3">
    <source>
        <dbReference type="Proteomes" id="UP000008225"/>
    </source>
</evidence>
<accession>A0A5F4W816</accession>
<feature type="compositionally biased region" description="Polar residues" evidence="1">
    <location>
        <begin position="70"/>
        <end position="85"/>
    </location>
</feature>
<feature type="region of interest" description="Disordered" evidence="1">
    <location>
        <begin position="41"/>
        <end position="85"/>
    </location>
</feature>
<dbReference type="Ensembl" id="ENSCJAT00000107190.2">
    <property type="protein sequence ID" value="ENSCJAP00000073287.2"/>
    <property type="gene ID" value="ENSCJAG00000058275.2"/>
</dbReference>
<reference evidence="2" key="3">
    <citation type="submission" date="2025-09" db="UniProtKB">
        <authorList>
            <consortium name="Ensembl"/>
        </authorList>
    </citation>
    <scope>IDENTIFICATION</scope>
</reference>
<protein>
    <submittedName>
        <fullName evidence="2">Uncharacterized protein</fullName>
    </submittedName>
</protein>
<keyword evidence="3" id="KW-1185">Reference proteome</keyword>
<dbReference type="GeneTree" id="ENSGT00980000202117"/>
<dbReference type="Proteomes" id="UP000008225">
    <property type="component" value="Chromosome 12"/>
</dbReference>
<feature type="compositionally biased region" description="Low complexity" evidence="1">
    <location>
        <begin position="351"/>
        <end position="360"/>
    </location>
</feature>
<reference evidence="2" key="2">
    <citation type="submission" date="2025-08" db="UniProtKB">
        <authorList>
            <consortium name="Ensembl"/>
        </authorList>
    </citation>
    <scope>IDENTIFICATION</scope>
</reference>
<feature type="region of interest" description="Disordered" evidence="1">
    <location>
        <begin position="201"/>
        <end position="221"/>
    </location>
</feature>
<dbReference type="AlphaFoldDB" id="A0A5F4W816"/>
<feature type="compositionally biased region" description="Basic and acidic residues" evidence="1">
    <location>
        <begin position="49"/>
        <end position="61"/>
    </location>
</feature>
<name>A0A5F4W816_CALJA</name>